<feature type="transmembrane region" description="Helical" evidence="2">
    <location>
        <begin position="192"/>
        <end position="216"/>
    </location>
</feature>
<keyword evidence="2" id="KW-0472">Membrane</keyword>
<dbReference type="AlphaFoldDB" id="A0A1C5HKY2"/>
<evidence type="ECO:0000256" key="1">
    <source>
        <dbReference type="SAM" id="MobiDB-lite"/>
    </source>
</evidence>
<dbReference type="Proteomes" id="UP000198210">
    <property type="component" value="Chromosome I"/>
</dbReference>
<feature type="region of interest" description="Disordered" evidence="1">
    <location>
        <begin position="268"/>
        <end position="350"/>
    </location>
</feature>
<dbReference type="RefSeq" id="WP_377471509.1">
    <property type="nucleotide sequence ID" value="NZ_JBHLYF010000019.1"/>
</dbReference>
<feature type="compositionally biased region" description="Low complexity" evidence="1">
    <location>
        <begin position="337"/>
        <end position="350"/>
    </location>
</feature>
<proteinExistence type="predicted"/>
<keyword evidence="2" id="KW-1133">Transmembrane helix</keyword>
<dbReference type="EMBL" id="LT607751">
    <property type="protein sequence ID" value="SCG46251.1"/>
    <property type="molecule type" value="Genomic_DNA"/>
</dbReference>
<accession>A0A1C5HKY2</accession>
<name>A0A1C5HKY2_9ACTN</name>
<evidence type="ECO:0000256" key="2">
    <source>
        <dbReference type="SAM" id="Phobius"/>
    </source>
</evidence>
<gene>
    <name evidence="3" type="ORF">GA0074704_1859</name>
</gene>
<evidence type="ECO:0000313" key="3">
    <source>
        <dbReference type="EMBL" id="SCG46251.1"/>
    </source>
</evidence>
<reference evidence="3 4" key="1">
    <citation type="submission" date="2016-06" db="EMBL/GenBank/DDBJ databases">
        <authorList>
            <person name="Kjaerup R.B."/>
            <person name="Dalgaard T.S."/>
            <person name="Juul-Madsen H.R."/>
        </authorList>
    </citation>
    <scope>NUCLEOTIDE SEQUENCE [LARGE SCALE GENOMIC DNA]</scope>
    <source>
        <strain evidence="3 4">DSM 45097</strain>
    </source>
</reference>
<organism evidence="3 4">
    <name type="scientific">Micromonospora siamensis</name>
    <dbReference type="NCBI Taxonomy" id="299152"/>
    <lineage>
        <taxon>Bacteria</taxon>
        <taxon>Bacillati</taxon>
        <taxon>Actinomycetota</taxon>
        <taxon>Actinomycetes</taxon>
        <taxon>Micromonosporales</taxon>
        <taxon>Micromonosporaceae</taxon>
        <taxon>Micromonospora</taxon>
    </lineage>
</organism>
<evidence type="ECO:0000313" key="4">
    <source>
        <dbReference type="Proteomes" id="UP000198210"/>
    </source>
</evidence>
<protein>
    <submittedName>
        <fullName evidence="3">Uncharacterized protein</fullName>
    </submittedName>
</protein>
<sequence length="350" mass="35851">MRFVRALAGLLLLTMGIPALLAGGTLAVVARHADPGGSFGARFEQVHTDGQAVVVPDLDALLHSEAPFARTDRSRVRLTARTADGPAFLGLAPTEEVRRWLGPVPHAAITRVTLARGPLPVRLEPAGPPMGAPSAAGAGTPVSRTNWVREGIGALEWSPADLAGPPLSLVVMRPDGRADLTLDLRAELRAGWFGPITYGLLGGGILLVALAALVLLRPTRPREVVFVVEPDQVPVLAGRLGVSSLSGLGSTPGWEPPPVRERELVGVGAGAAHSAPGSVPPGRPASLADLPPTGVAEGGAPPATRLAPPDVALDLTWPPVGAAETRRPASVPATLRPATPDGDAPAADRS</sequence>
<keyword evidence="4" id="KW-1185">Reference proteome</keyword>
<keyword evidence="2" id="KW-0812">Transmembrane</keyword>